<evidence type="ECO:0000313" key="2">
    <source>
        <dbReference type="EMBL" id="CAL5140559.1"/>
    </source>
</evidence>
<reference evidence="2" key="1">
    <citation type="submission" date="2024-06" db="EMBL/GenBank/DDBJ databases">
        <authorList>
            <person name="Liu X."/>
            <person name="Lenzi L."/>
            <person name="Haldenby T S."/>
            <person name="Uol C."/>
        </authorList>
    </citation>
    <scope>NUCLEOTIDE SEQUENCE</scope>
</reference>
<evidence type="ECO:0000256" key="1">
    <source>
        <dbReference type="SAM" id="Phobius"/>
    </source>
</evidence>
<dbReference type="AlphaFoldDB" id="A0AAV2TYU5"/>
<comment type="caution">
    <text evidence="2">The sequence shown here is derived from an EMBL/GenBank/DDBJ whole genome shotgun (WGS) entry which is preliminary data.</text>
</comment>
<gene>
    <name evidence="2" type="ORF">CDAUBV1_LOCUS15868</name>
</gene>
<organism evidence="2 3">
    <name type="scientific">Calicophoron daubneyi</name>
    <name type="common">Rumen fluke</name>
    <name type="synonym">Paramphistomum daubneyi</name>
    <dbReference type="NCBI Taxonomy" id="300641"/>
    <lineage>
        <taxon>Eukaryota</taxon>
        <taxon>Metazoa</taxon>
        <taxon>Spiralia</taxon>
        <taxon>Lophotrochozoa</taxon>
        <taxon>Platyhelminthes</taxon>
        <taxon>Trematoda</taxon>
        <taxon>Digenea</taxon>
        <taxon>Plagiorchiida</taxon>
        <taxon>Pronocephalata</taxon>
        <taxon>Paramphistomoidea</taxon>
        <taxon>Paramphistomidae</taxon>
        <taxon>Calicophoron</taxon>
    </lineage>
</organism>
<dbReference type="EMBL" id="CAXLJL010000745">
    <property type="protein sequence ID" value="CAL5140559.1"/>
    <property type="molecule type" value="Genomic_DNA"/>
</dbReference>
<keyword evidence="1" id="KW-0812">Transmembrane</keyword>
<feature type="transmembrane region" description="Helical" evidence="1">
    <location>
        <begin position="21"/>
        <end position="49"/>
    </location>
</feature>
<evidence type="ECO:0000313" key="3">
    <source>
        <dbReference type="Proteomes" id="UP001497525"/>
    </source>
</evidence>
<name>A0AAV2TYU5_CALDB</name>
<sequence length="319" mass="35230">MAKVLGFRVKIESSLLDRPALGRLVMIRIGSVMILRTAAAYFLIIFPFFNGVNCQNGWAHHGHTGFVPNSGLNPTDIPDDGWVEVEDDGSLERLLASDTIRPVHNKQEENSGGVQVANTPGLLPVIVTPESGPQFFVPPMPPTPAVNYFPSSVPIQEGPAVFVGPPPAVPLNVPVPNLPAVPPTVSHQPCSFPTPEYPAPAPVLPVVPEFPTPTPEFIPSFPLVPPTHPGRCPNFLRPELPPQRMSGQCGCIRQRGKRPNLRRTLLKPRLGEERIDVIRHALRRRRGNRRAKTWFEKSFTLSPITARFPRSPVLRTYRN</sequence>
<protein>
    <submittedName>
        <fullName evidence="2">Uncharacterized protein</fullName>
    </submittedName>
</protein>
<keyword evidence="1" id="KW-0472">Membrane</keyword>
<keyword evidence="1" id="KW-1133">Transmembrane helix</keyword>
<dbReference type="Proteomes" id="UP001497525">
    <property type="component" value="Unassembled WGS sequence"/>
</dbReference>
<accession>A0AAV2TYU5</accession>
<proteinExistence type="predicted"/>